<feature type="transmembrane region" description="Helical" evidence="1">
    <location>
        <begin position="149"/>
        <end position="170"/>
    </location>
</feature>
<dbReference type="EMBL" id="FUWM01000009">
    <property type="protein sequence ID" value="SJZ60186.1"/>
    <property type="molecule type" value="Genomic_DNA"/>
</dbReference>
<protein>
    <recommendedName>
        <fullName evidence="4">UbiA prenyltransferase family protein</fullName>
    </recommendedName>
</protein>
<evidence type="ECO:0008006" key="4">
    <source>
        <dbReference type="Google" id="ProtNLM"/>
    </source>
</evidence>
<dbReference type="RefSeq" id="WP_078809803.1">
    <property type="nucleotide sequence ID" value="NZ_FUWM01000009.1"/>
</dbReference>
<proteinExistence type="predicted"/>
<evidence type="ECO:0000256" key="1">
    <source>
        <dbReference type="SAM" id="Phobius"/>
    </source>
</evidence>
<evidence type="ECO:0000313" key="3">
    <source>
        <dbReference type="Proteomes" id="UP000190625"/>
    </source>
</evidence>
<organism evidence="2 3">
    <name type="scientific">Selenihalanaerobacter shriftii</name>
    <dbReference type="NCBI Taxonomy" id="142842"/>
    <lineage>
        <taxon>Bacteria</taxon>
        <taxon>Bacillati</taxon>
        <taxon>Bacillota</taxon>
        <taxon>Clostridia</taxon>
        <taxon>Halanaerobiales</taxon>
        <taxon>Halobacteroidaceae</taxon>
        <taxon>Selenihalanaerobacter</taxon>
    </lineage>
</organism>
<name>A0A1T4LZU8_9FIRM</name>
<accession>A0A1T4LZU8</accession>
<gene>
    <name evidence="2" type="ORF">SAMN02745118_01320</name>
</gene>
<dbReference type="OrthoDB" id="1680253at2"/>
<dbReference type="Proteomes" id="UP000190625">
    <property type="component" value="Unassembled WGS sequence"/>
</dbReference>
<keyword evidence="3" id="KW-1185">Reference proteome</keyword>
<keyword evidence="1" id="KW-1133">Transmembrane helix</keyword>
<keyword evidence="1" id="KW-0472">Membrane</keyword>
<dbReference type="AlphaFoldDB" id="A0A1T4LZU8"/>
<evidence type="ECO:0000313" key="2">
    <source>
        <dbReference type="EMBL" id="SJZ60186.1"/>
    </source>
</evidence>
<feature type="transmembrane region" description="Helical" evidence="1">
    <location>
        <begin position="50"/>
        <end position="80"/>
    </location>
</feature>
<keyword evidence="1" id="KW-0812">Transmembrane</keyword>
<feature type="transmembrane region" description="Helical" evidence="1">
    <location>
        <begin position="100"/>
        <end position="128"/>
    </location>
</feature>
<reference evidence="3" key="1">
    <citation type="submission" date="2017-02" db="EMBL/GenBank/DDBJ databases">
        <authorList>
            <person name="Varghese N."/>
            <person name="Submissions S."/>
        </authorList>
    </citation>
    <scope>NUCLEOTIDE SEQUENCE [LARGE SCALE GENOMIC DNA]</scope>
    <source>
        <strain evidence="3">ATCC BAA-73</strain>
    </source>
</reference>
<dbReference type="STRING" id="142842.SAMN02745118_01320"/>
<sequence>MQEVIIILTKDLISILLTGFTIKLMDDYLDQEIDKLIGKKTLAGRLNKAVIPYALLLFSFAVALNSSWAISLFWASYILGMGYDLKNSLPTKLESYQESLFLLIISLLFVQFNQMVSSLLVIFNIQLIDDLIDYNNDMQAQRNNFIHILGRRQVILLIIIISSTSAYLALKKTLLVLLVAPVITFLLEDEGGEYYKDR</sequence>